<evidence type="ECO:0000256" key="2">
    <source>
        <dbReference type="ARBA" id="ARBA00012321"/>
    </source>
</evidence>
<dbReference type="GO" id="GO:0006207">
    <property type="term" value="P:'de novo' pyrimidine nucleobase biosynthetic process"/>
    <property type="evidence" value="ECO:0007669"/>
    <property type="project" value="InterPro"/>
</dbReference>
<evidence type="ECO:0000259" key="8">
    <source>
        <dbReference type="SMART" id="SM00934"/>
    </source>
</evidence>
<evidence type="ECO:0000256" key="4">
    <source>
        <dbReference type="ARBA" id="ARBA00022793"/>
    </source>
</evidence>
<evidence type="ECO:0000256" key="7">
    <source>
        <dbReference type="ARBA" id="ARBA00033428"/>
    </source>
</evidence>
<dbReference type="InterPro" id="IPR014732">
    <property type="entry name" value="OMPdecase"/>
</dbReference>
<dbReference type="Pfam" id="PF00215">
    <property type="entry name" value="OMPdecase"/>
    <property type="match status" value="1"/>
</dbReference>
<protein>
    <recommendedName>
        <fullName evidence="3">Orotidine 5'-phosphate decarboxylase</fullName>
        <ecNumber evidence="2">4.1.1.23</ecNumber>
    </recommendedName>
    <alternativeName>
        <fullName evidence="7">OMP decarboxylase</fullName>
    </alternativeName>
</protein>
<dbReference type="InterPro" id="IPR011060">
    <property type="entry name" value="RibuloseP-bd_barrel"/>
</dbReference>
<dbReference type="PANTHER" id="PTHR32119">
    <property type="entry name" value="OROTIDINE 5'-PHOSPHATE DECARBOXYLASE"/>
    <property type="match status" value="1"/>
</dbReference>
<dbReference type="PANTHER" id="PTHR32119:SF2">
    <property type="entry name" value="OROTIDINE 5'-PHOSPHATE DECARBOXYLASE"/>
    <property type="match status" value="1"/>
</dbReference>
<dbReference type="GO" id="GO:0044205">
    <property type="term" value="P:'de novo' UMP biosynthetic process"/>
    <property type="evidence" value="ECO:0007669"/>
    <property type="project" value="UniProtKB-UniPathway"/>
</dbReference>
<dbReference type="Gene3D" id="3.20.20.70">
    <property type="entry name" value="Aldolase class I"/>
    <property type="match status" value="1"/>
</dbReference>
<dbReference type="SMART" id="SM00934">
    <property type="entry name" value="OMPdecase"/>
    <property type="match status" value="1"/>
</dbReference>
<gene>
    <name evidence="9" type="ORF">METZ01_LOCUS281338</name>
</gene>
<feature type="domain" description="Orotidine 5'-phosphate decarboxylase" evidence="8">
    <location>
        <begin position="1"/>
        <end position="180"/>
    </location>
</feature>
<name>A0A382KUM1_9ZZZZ</name>
<proteinExistence type="predicted"/>
<dbReference type="SUPFAM" id="SSF51366">
    <property type="entry name" value="Ribulose-phoshate binding barrel"/>
    <property type="match status" value="1"/>
</dbReference>
<evidence type="ECO:0000256" key="6">
    <source>
        <dbReference type="ARBA" id="ARBA00023239"/>
    </source>
</evidence>
<evidence type="ECO:0000256" key="5">
    <source>
        <dbReference type="ARBA" id="ARBA00022975"/>
    </source>
</evidence>
<dbReference type="InterPro" id="IPR001754">
    <property type="entry name" value="OMPdeCOase_dom"/>
</dbReference>
<dbReference type="CDD" id="cd04725">
    <property type="entry name" value="OMP_decarboxylase_like"/>
    <property type="match status" value="1"/>
</dbReference>
<dbReference type="EC" id="4.1.1.23" evidence="2"/>
<accession>A0A382KUM1</accession>
<organism evidence="9">
    <name type="scientific">marine metagenome</name>
    <dbReference type="NCBI Taxonomy" id="408172"/>
    <lineage>
        <taxon>unclassified sequences</taxon>
        <taxon>metagenomes</taxon>
        <taxon>ecological metagenomes</taxon>
    </lineage>
</organism>
<reference evidence="9" key="1">
    <citation type="submission" date="2018-05" db="EMBL/GenBank/DDBJ databases">
        <authorList>
            <person name="Lanie J.A."/>
            <person name="Ng W.-L."/>
            <person name="Kazmierczak K.M."/>
            <person name="Andrzejewski T.M."/>
            <person name="Davidsen T.M."/>
            <person name="Wayne K.J."/>
            <person name="Tettelin H."/>
            <person name="Glass J.I."/>
            <person name="Rusch D."/>
            <person name="Podicherti R."/>
            <person name="Tsui H.-C.T."/>
            <person name="Winkler M.E."/>
        </authorList>
    </citation>
    <scope>NUCLEOTIDE SEQUENCE</scope>
</reference>
<dbReference type="UniPathway" id="UPA00070">
    <property type="reaction ID" value="UER00120"/>
</dbReference>
<dbReference type="EMBL" id="UINC01083105">
    <property type="protein sequence ID" value="SVC28484.1"/>
    <property type="molecule type" value="Genomic_DNA"/>
</dbReference>
<dbReference type="GO" id="GO:0004590">
    <property type="term" value="F:orotidine-5'-phosphate decarboxylase activity"/>
    <property type="evidence" value="ECO:0007669"/>
    <property type="project" value="UniProtKB-EC"/>
</dbReference>
<keyword evidence="5" id="KW-0665">Pyrimidine biosynthesis</keyword>
<sequence length="184" mass="20266">MSKIDRKKTIFLDLKLNDIPNTCISALRSLKDIKNIRYLTAHINGGFEMIKAIKQSARKINKKLKILGVTVLTSFSDKSLKKIGYSKSIKKLVIQQAKIAKSAGLDGIVCSGKEAKIVKNICGKMEIVTPGIRLIGDNVQDQNKNRVMTPKKAFNNGATAIVMGRSITKGSIKKNIQKLIKSLN</sequence>
<evidence type="ECO:0000256" key="3">
    <source>
        <dbReference type="ARBA" id="ARBA00021923"/>
    </source>
</evidence>
<comment type="pathway">
    <text evidence="1">Pyrimidine metabolism; UMP biosynthesis via de novo pathway; UMP from orotate: step 2/2.</text>
</comment>
<evidence type="ECO:0000256" key="1">
    <source>
        <dbReference type="ARBA" id="ARBA00004861"/>
    </source>
</evidence>
<keyword evidence="6" id="KW-0456">Lyase</keyword>
<dbReference type="AlphaFoldDB" id="A0A382KUM1"/>
<dbReference type="GO" id="GO:0005829">
    <property type="term" value="C:cytosol"/>
    <property type="evidence" value="ECO:0007669"/>
    <property type="project" value="TreeGrafter"/>
</dbReference>
<dbReference type="NCBIfam" id="TIGR01740">
    <property type="entry name" value="pyrF"/>
    <property type="match status" value="1"/>
</dbReference>
<keyword evidence="4" id="KW-0210">Decarboxylase</keyword>
<evidence type="ECO:0000313" key="9">
    <source>
        <dbReference type="EMBL" id="SVC28484.1"/>
    </source>
</evidence>
<dbReference type="InterPro" id="IPR013785">
    <property type="entry name" value="Aldolase_TIM"/>
</dbReference>